<protein>
    <submittedName>
        <fullName evidence="1">Uncharacterized protein</fullName>
    </submittedName>
</protein>
<comment type="caution">
    <text evidence="1">The sequence shown here is derived from an EMBL/GenBank/DDBJ whole genome shotgun (WGS) entry which is preliminary data.</text>
</comment>
<feature type="non-terminal residue" evidence="1">
    <location>
        <position position="251"/>
    </location>
</feature>
<name>X0ZDT8_9ZZZZ</name>
<reference evidence="1" key="1">
    <citation type="journal article" date="2014" name="Front. Microbiol.">
        <title>High frequency of phylogenetically diverse reductive dehalogenase-homologous genes in deep subseafloor sedimentary metagenomes.</title>
        <authorList>
            <person name="Kawai M."/>
            <person name="Futagami T."/>
            <person name="Toyoda A."/>
            <person name="Takaki Y."/>
            <person name="Nishi S."/>
            <person name="Hori S."/>
            <person name="Arai W."/>
            <person name="Tsubouchi T."/>
            <person name="Morono Y."/>
            <person name="Uchiyama I."/>
            <person name="Ito T."/>
            <person name="Fujiyama A."/>
            <person name="Inagaki F."/>
            <person name="Takami H."/>
        </authorList>
    </citation>
    <scope>NUCLEOTIDE SEQUENCE</scope>
    <source>
        <strain evidence="1">Expedition CK06-06</strain>
    </source>
</reference>
<proteinExistence type="predicted"/>
<gene>
    <name evidence="1" type="ORF">S01H4_19430</name>
</gene>
<dbReference type="EMBL" id="BART01008665">
    <property type="protein sequence ID" value="GAG56382.1"/>
    <property type="molecule type" value="Genomic_DNA"/>
</dbReference>
<evidence type="ECO:0000313" key="1">
    <source>
        <dbReference type="EMBL" id="GAG56382.1"/>
    </source>
</evidence>
<dbReference type="AlphaFoldDB" id="X0ZDT8"/>
<accession>X0ZDT8</accession>
<sequence length="251" mass="30219">MPNYLKIKCDNYLNSRNLILFSIKTNYPELDFSHYLFDGSIISKSIYRDVLYDSKNFIDRYNKLKKNYSDEWDMFNNILKYHKGKYRKVKKSVNIGRVGESLNRTIFGKVTKKSIILYKKMTSNIFESGIDFIYIKYNRNLKNFEYFFFEVKATQNNYKSCEFKINSWYNLDNFITKYLFELESIKEKVFNSIKLLDKEKSLIRNDLRLLAQNLINKIKPSNQFFFCSSIYCEFFNDKLVNIKRDLLLNNG</sequence>
<organism evidence="1">
    <name type="scientific">marine sediment metagenome</name>
    <dbReference type="NCBI Taxonomy" id="412755"/>
    <lineage>
        <taxon>unclassified sequences</taxon>
        <taxon>metagenomes</taxon>
        <taxon>ecological metagenomes</taxon>
    </lineage>
</organism>